<evidence type="ECO:0000313" key="3">
    <source>
        <dbReference type="Proteomes" id="UP001389717"/>
    </source>
</evidence>
<comment type="caution">
    <text evidence="2">The sequence shown here is derived from an EMBL/GenBank/DDBJ whole genome shotgun (WGS) entry which is preliminary data.</text>
</comment>
<keyword evidence="3" id="KW-1185">Reference proteome</keyword>
<dbReference type="Pfam" id="PF13561">
    <property type="entry name" value="adh_short_C2"/>
    <property type="match status" value="1"/>
</dbReference>
<dbReference type="RefSeq" id="WP_341980316.1">
    <property type="nucleotide sequence ID" value="NZ_JBBYAF010000004.1"/>
</dbReference>
<dbReference type="Gene3D" id="3.40.50.720">
    <property type="entry name" value="NAD(P)-binding Rossmann-like Domain"/>
    <property type="match status" value="1"/>
</dbReference>
<dbReference type="Proteomes" id="UP001389717">
    <property type="component" value="Unassembled WGS sequence"/>
</dbReference>
<dbReference type="InterPro" id="IPR002347">
    <property type="entry name" value="SDR_fam"/>
</dbReference>
<organism evidence="2 3">
    <name type="scientific">Rossellomorea oryzaecorticis</name>
    <dbReference type="NCBI Taxonomy" id="1396505"/>
    <lineage>
        <taxon>Bacteria</taxon>
        <taxon>Bacillati</taxon>
        <taxon>Bacillota</taxon>
        <taxon>Bacilli</taxon>
        <taxon>Bacillales</taxon>
        <taxon>Bacillaceae</taxon>
        <taxon>Rossellomorea</taxon>
    </lineage>
</organism>
<dbReference type="EMBL" id="JBBYAF010000004">
    <property type="protein sequence ID" value="MEL3971262.1"/>
    <property type="molecule type" value="Genomic_DNA"/>
</dbReference>
<dbReference type="CDD" id="cd05233">
    <property type="entry name" value="SDR_c"/>
    <property type="match status" value="1"/>
</dbReference>
<dbReference type="SUPFAM" id="SSF51735">
    <property type="entry name" value="NAD(P)-binding Rossmann-fold domains"/>
    <property type="match status" value="1"/>
</dbReference>
<protein>
    <submittedName>
        <fullName evidence="2">SDR family oxidoreductase</fullName>
    </submittedName>
</protein>
<accession>A0ABU9K5A1</accession>
<name>A0ABU9K5A1_9BACI</name>
<dbReference type="PANTHER" id="PTHR42879">
    <property type="entry name" value="3-OXOACYL-(ACYL-CARRIER-PROTEIN) REDUCTASE"/>
    <property type="match status" value="1"/>
</dbReference>
<dbReference type="InterPro" id="IPR050259">
    <property type="entry name" value="SDR"/>
</dbReference>
<gene>
    <name evidence="2" type="ORF">AAEO50_03130</name>
</gene>
<comment type="similarity">
    <text evidence="1">Belongs to the short-chain dehydrogenases/reductases (SDR) family.</text>
</comment>
<dbReference type="PRINTS" id="PR00080">
    <property type="entry name" value="SDRFAMILY"/>
</dbReference>
<sequence length="238" mass="25903">MKFALITGASGGIGRSTALILAKQGWNLYLHYHTDQNSIDDLMLEVREIGVEAIPIKADLTQPGQVKKVVDSIFRIDGIVYSSGVAGWGLFQDQTEQEMDRMINIHVKSPMMLIQGLLPKLMEYKGNIVIVSSIWGQIGGACEVVYSTVKGAQLSFVKSLAKETALNGVRVNAVAPGAVATNMMKSFTDEETRQVMEDIPMGRLAISEEVASSIYFLLSEDSSYITGQTLAVNGGWHT</sequence>
<dbReference type="InterPro" id="IPR036291">
    <property type="entry name" value="NAD(P)-bd_dom_sf"/>
</dbReference>
<evidence type="ECO:0000256" key="1">
    <source>
        <dbReference type="ARBA" id="ARBA00006484"/>
    </source>
</evidence>
<evidence type="ECO:0000313" key="2">
    <source>
        <dbReference type="EMBL" id="MEL3971262.1"/>
    </source>
</evidence>
<proteinExistence type="inferred from homology"/>
<dbReference type="NCBIfam" id="NF047420">
    <property type="entry name" value="EF_P_mod_YmfI"/>
    <property type="match status" value="1"/>
</dbReference>
<dbReference type="PRINTS" id="PR00081">
    <property type="entry name" value="GDHRDH"/>
</dbReference>
<reference evidence="2 3" key="1">
    <citation type="submission" date="2024-04" db="EMBL/GenBank/DDBJ databases">
        <title>Bacillus oryzaecorticis sp. nov., a moderately halophilic bacterium isolated from rice husks.</title>
        <authorList>
            <person name="Zhu H.-S."/>
        </authorList>
    </citation>
    <scope>NUCLEOTIDE SEQUENCE [LARGE SCALE GENOMIC DNA]</scope>
    <source>
        <strain evidence="2 3">ZC255</strain>
    </source>
</reference>
<dbReference type="PANTHER" id="PTHR42879:SF2">
    <property type="entry name" value="3-OXOACYL-[ACYL-CARRIER-PROTEIN] REDUCTASE FABG"/>
    <property type="match status" value="1"/>
</dbReference>